<accession>A0A6S7AWU9</accession>
<dbReference type="InterPro" id="IPR036291">
    <property type="entry name" value="NAD(P)-bd_dom_sf"/>
</dbReference>
<sequence length="422" mass="45032">MNILVCGANGFVGRALCEALLQDGHRVLKGVRHPMQPDEIAIDYLADMDPAAWTDRLRGIHVVVNAAGILIERGDATFDRIHRRAPIALFDAACQAGVRGIVQLSALGAATGDTPYFQSKRAADAHLQSLPVAHCILRPALVYGAQGASARFFRTLASAPLHWLPAGGLQRLRPMQVDELAEVVVRWLRGWTAGPDDHAAVLDLVGGTEVTYRDMLAAYRASMGFAPAWRVTVPGWLIGASAALLDRVPGSMLTRDTWRMLRAGNTADVAATARALGRLPAGIDTFIRPADAPALRQQALAAWRPGLLRGALALIWLWTAVCSAFLYPVDGSLALLAPVGLHGTPALAALYGAAALDFGLGIATLWRPGRRLWALQAGLVLVYSVVIAVALPAFLLHPFGPVLKNAAVLALLIMLLSEETRP</sequence>
<proteinExistence type="predicted"/>
<feature type="transmembrane region" description="Helical" evidence="1">
    <location>
        <begin position="373"/>
        <end position="395"/>
    </location>
</feature>
<dbReference type="Pfam" id="PF13781">
    <property type="entry name" value="DoxX_3"/>
    <property type="match status" value="1"/>
</dbReference>
<dbReference type="InterPro" id="IPR051207">
    <property type="entry name" value="ComplexI_NDUFA9_subunit"/>
</dbReference>
<evidence type="ECO:0000259" key="2">
    <source>
        <dbReference type="Pfam" id="PF13460"/>
    </source>
</evidence>
<dbReference type="GO" id="GO:0044877">
    <property type="term" value="F:protein-containing complex binding"/>
    <property type="evidence" value="ECO:0007669"/>
    <property type="project" value="TreeGrafter"/>
</dbReference>
<dbReference type="PANTHER" id="PTHR12126:SF11">
    <property type="entry name" value="NADH DEHYDROGENASE [UBIQUINONE] 1 ALPHA SUBCOMPLEX SUBUNIT 9, MITOCHONDRIAL"/>
    <property type="match status" value="1"/>
</dbReference>
<name>A0A6S7AWU9_9BURK</name>
<dbReference type="SUPFAM" id="SSF51735">
    <property type="entry name" value="NAD(P)-binding Rossmann-fold domains"/>
    <property type="match status" value="1"/>
</dbReference>
<gene>
    <name evidence="3" type="ORF">LMG3458_02971</name>
</gene>
<evidence type="ECO:0000256" key="1">
    <source>
        <dbReference type="SAM" id="Phobius"/>
    </source>
</evidence>
<dbReference type="RefSeq" id="WP_175193000.1">
    <property type="nucleotide sequence ID" value="NZ_CADIJO010000009.1"/>
</dbReference>
<evidence type="ECO:0000313" key="4">
    <source>
        <dbReference type="Proteomes" id="UP000494111"/>
    </source>
</evidence>
<keyword evidence="1" id="KW-1133">Transmembrane helix</keyword>
<dbReference type="EMBL" id="CADIJO010000009">
    <property type="protein sequence ID" value="CAB3706704.1"/>
    <property type="molecule type" value="Genomic_DNA"/>
</dbReference>
<dbReference type="Proteomes" id="UP000494111">
    <property type="component" value="Unassembled WGS sequence"/>
</dbReference>
<keyword evidence="1" id="KW-0812">Transmembrane</keyword>
<feature type="domain" description="NAD(P)-binding" evidence="2">
    <location>
        <begin position="7"/>
        <end position="142"/>
    </location>
</feature>
<protein>
    <recommendedName>
        <fullName evidence="2">NAD(P)-binding domain-containing protein</fullName>
    </recommendedName>
</protein>
<dbReference type="Pfam" id="PF13460">
    <property type="entry name" value="NAD_binding_10"/>
    <property type="match status" value="1"/>
</dbReference>
<organism evidence="3 4">
    <name type="scientific">Achromobacter deleyi</name>
    <dbReference type="NCBI Taxonomy" id="1353891"/>
    <lineage>
        <taxon>Bacteria</taxon>
        <taxon>Pseudomonadati</taxon>
        <taxon>Pseudomonadota</taxon>
        <taxon>Betaproteobacteria</taxon>
        <taxon>Burkholderiales</taxon>
        <taxon>Alcaligenaceae</taxon>
        <taxon>Achromobacter</taxon>
    </lineage>
</organism>
<evidence type="ECO:0000313" key="3">
    <source>
        <dbReference type="EMBL" id="CAB3706704.1"/>
    </source>
</evidence>
<dbReference type="PANTHER" id="PTHR12126">
    <property type="entry name" value="NADH-UBIQUINONE OXIDOREDUCTASE 39 KDA SUBUNIT-RELATED"/>
    <property type="match status" value="1"/>
</dbReference>
<dbReference type="AlphaFoldDB" id="A0A6S7AWU9"/>
<dbReference type="Gene3D" id="3.40.50.720">
    <property type="entry name" value="NAD(P)-binding Rossmann-like Domain"/>
    <property type="match status" value="1"/>
</dbReference>
<feature type="transmembrane region" description="Helical" evidence="1">
    <location>
        <begin position="306"/>
        <end position="327"/>
    </location>
</feature>
<feature type="transmembrane region" description="Helical" evidence="1">
    <location>
        <begin position="347"/>
        <end position="366"/>
    </location>
</feature>
<keyword evidence="1" id="KW-0472">Membrane</keyword>
<dbReference type="InterPro" id="IPR025695">
    <property type="entry name" value="DoxX-like"/>
</dbReference>
<reference evidence="3 4" key="1">
    <citation type="submission" date="2020-04" db="EMBL/GenBank/DDBJ databases">
        <authorList>
            <person name="De Canck E."/>
        </authorList>
    </citation>
    <scope>NUCLEOTIDE SEQUENCE [LARGE SCALE GENOMIC DNA]</scope>
    <source>
        <strain evidence="3 4">LMG 3458</strain>
    </source>
</reference>
<dbReference type="InterPro" id="IPR016040">
    <property type="entry name" value="NAD(P)-bd_dom"/>
</dbReference>